<keyword evidence="2" id="KW-1185">Reference proteome</keyword>
<accession>A0A9D4L011</accession>
<proteinExistence type="predicted"/>
<protein>
    <submittedName>
        <fullName evidence="1">Uncharacterized protein</fullName>
    </submittedName>
</protein>
<reference evidence="1" key="1">
    <citation type="journal article" date="2019" name="bioRxiv">
        <title>The Genome of the Zebra Mussel, Dreissena polymorpha: A Resource for Invasive Species Research.</title>
        <authorList>
            <person name="McCartney M.A."/>
            <person name="Auch B."/>
            <person name="Kono T."/>
            <person name="Mallez S."/>
            <person name="Zhang Y."/>
            <person name="Obille A."/>
            <person name="Becker A."/>
            <person name="Abrahante J.E."/>
            <person name="Garbe J."/>
            <person name="Badalamenti J.P."/>
            <person name="Herman A."/>
            <person name="Mangelson H."/>
            <person name="Liachko I."/>
            <person name="Sullivan S."/>
            <person name="Sone E.D."/>
            <person name="Koren S."/>
            <person name="Silverstein K.A.T."/>
            <person name="Beckman K.B."/>
            <person name="Gohl D.M."/>
        </authorList>
    </citation>
    <scope>NUCLEOTIDE SEQUENCE</scope>
    <source>
        <strain evidence="1">Duluth1</strain>
        <tissue evidence="1">Whole animal</tissue>
    </source>
</reference>
<name>A0A9D4L011_DREPO</name>
<comment type="caution">
    <text evidence="1">The sequence shown here is derived from an EMBL/GenBank/DDBJ whole genome shotgun (WGS) entry which is preliminary data.</text>
</comment>
<evidence type="ECO:0000313" key="2">
    <source>
        <dbReference type="Proteomes" id="UP000828390"/>
    </source>
</evidence>
<gene>
    <name evidence="1" type="ORF">DPMN_091721</name>
</gene>
<reference evidence="1" key="2">
    <citation type="submission" date="2020-11" db="EMBL/GenBank/DDBJ databases">
        <authorList>
            <person name="McCartney M.A."/>
            <person name="Auch B."/>
            <person name="Kono T."/>
            <person name="Mallez S."/>
            <person name="Becker A."/>
            <person name="Gohl D.M."/>
            <person name="Silverstein K.A.T."/>
            <person name="Koren S."/>
            <person name="Bechman K.B."/>
            <person name="Herman A."/>
            <person name="Abrahante J.E."/>
            <person name="Garbe J."/>
        </authorList>
    </citation>
    <scope>NUCLEOTIDE SEQUENCE</scope>
    <source>
        <strain evidence="1">Duluth1</strain>
        <tissue evidence="1">Whole animal</tissue>
    </source>
</reference>
<dbReference type="AlphaFoldDB" id="A0A9D4L011"/>
<evidence type="ECO:0000313" key="1">
    <source>
        <dbReference type="EMBL" id="KAH3849322.1"/>
    </source>
</evidence>
<dbReference type="EMBL" id="JAIWYP010000003">
    <property type="protein sequence ID" value="KAH3849322.1"/>
    <property type="molecule type" value="Genomic_DNA"/>
</dbReference>
<organism evidence="1 2">
    <name type="scientific">Dreissena polymorpha</name>
    <name type="common">Zebra mussel</name>
    <name type="synonym">Mytilus polymorpha</name>
    <dbReference type="NCBI Taxonomy" id="45954"/>
    <lineage>
        <taxon>Eukaryota</taxon>
        <taxon>Metazoa</taxon>
        <taxon>Spiralia</taxon>
        <taxon>Lophotrochozoa</taxon>
        <taxon>Mollusca</taxon>
        <taxon>Bivalvia</taxon>
        <taxon>Autobranchia</taxon>
        <taxon>Heteroconchia</taxon>
        <taxon>Euheterodonta</taxon>
        <taxon>Imparidentia</taxon>
        <taxon>Neoheterodontei</taxon>
        <taxon>Myida</taxon>
        <taxon>Dreissenoidea</taxon>
        <taxon>Dreissenidae</taxon>
        <taxon>Dreissena</taxon>
    </lineage>
</organism>
<dbReference type="Proteomes" id="UP000828390">
    <property type="component" value="Unassembled WGS sequence"/>
</dbReference>
<sequence>MVLVSKRRIFPLHQAISRLGTPLARTMIKAHILTGDNFMSKVETKHTAVTFDPVQFLMNFGETDTLSEQYEALPKKYLVRVWAGARSTITAETFDHLRLEVDLQNIDINMNIINLKTKKPSTTNLALEFPGTFQYVLRTQGTFKYTEYLGYI</sequence>